<keyword evidence="12" id="KW-0503">Monooxygenase</keyword>
<protein>
    <submittedName>
        <fullName evidence="17">Uncharacterized protein LOC111356994</fullName>
    </submittedName>
</protein>
<evidence type="ECO:0000256" key="5">
    <source>
        <dbReference type="ARBA" id="ARBA00010617"/>
    </source>
</evidence>
<dbReference type="PANTHER" id="PTHR24291:SF189">
    <property type="entry name" value="CYTOCHROME P450 4C3-RELATED"/>
    <property type="match status" value="1"/>
</dbReference>
<evidence type="ECO:0000256" key="14">
    <source>
        <dbReference type="PIRSR" id="PIRSR602401-1"/>
    </source>
</evidence>
<dbReference type="InterPro" id="IPR017972">
    <property type="entry name" value="Cyt_P450_CS"/>
</dbReference>
<dbReference type="AlphaFoldDB" id="A0A9J7IT91"/>
<organism evidence="16 17">
    <name type="scientific">Spodoptera litura</name>
    <name type="common">Asian cotton leafworm</name>
    <dbReference type="NCBI Taxonomy" id="69820"/>
    <lineage>
        <taxon>Eukaryota</taxon>
        <taxon>Metazoa</taxon>
        <taxon>Ecdysozoa</taxon>
        <taxon>Arthropoda</taxon>
        <taxon>Hexapoda</taxon>
        <taxon>Insecta</taxon>
        <taxon>Pterygota</taxon>
        <taxon>Neoptera</taxon>
        <taxon>Endopterygota</taxon>
        <taxon>Lepidoptera</taxon>
        <taxon>Glossata</taxon>
        <taxon>Ditrysia</taxon>
        <taxon>Noctuoidea</taxon>
        <taxon>Noctuidae</taxon>
        <taxon>Amphipyrinae</taxon>
        <taxon>Spodoptera</taxon>
    </lineage>
</organism>
<dbReference type="PANTHER" id="PTHR24291">
    <property type="entry name" value="CYTOCHROME P450 FAMILY 4"/>
    <property type="match status" value="1"/>
</dbReference>
<evidence type="ECO:0000256" key="13">
    <source>
        <dbReference type="ARBA" id="ARBA00023136"/>
    </source>
</evidence>
<dbReference type="PRINTS" id="PR00385">
    <property type="entry name" value="P450"/>
</dbReference>
<keyword evidence="10" id="KW-0560">Oxidoreductase</keyword>
<dbReference type="OrthoDB" id="1372046at2759"/>
<keyword evidence="13 15" id="KW-0472">Membrane</keyword>
<keyword evidence="7 14" id="KW-0479">Metal-binding</keyword>
<feature type="binding site" description="axial binding residue" evidence="14">
    <location>
        <position position="441"/>
    </location>
    <ligand>
        <name>heme</name>
        <dbReference type="ChEBI" id="CHEBI:30413"/>
    </ligand>
    <ligandPart>
        <name>Fe</name>
        <dbReference type="ChEBI" id="CHEBI:18248"/>
    </ligandPart>
</feature>
<dbReference type="Gene3D" id="1.10.630.10">
    <property type="entry name" value="Cytochrome P450"/>
    <property type="match status" value="2"/>
</dbReference>
<dbReference type="GO" id="GO:0005789">
    <property type="term" value="C:endoplasmic reticulum membrane"/>
    <property type="evidence" value="ECO:0007669"/>
    <property type="project" value="UniProtKB-SubCell"/>
</dbReference>
<keyword evidence="16" id="KW-1185">Reference proteome</keyword>
<dbReference type="GO" id="GO:0016705">
    <property type="term" value="F:oxidoreductase activity, acting on paired donors, with incorporation or reduction of molecular oxygen"/>
    <property type="evidence" value="ECO:0007669"/>
    <property type="project" value="InterPro"/>
</dbReference>
<evidence type="ECO:0000313" key="17">
    <source>
        <dbReference type="RefSeq" id="XP_022827248.1"/>
    </source>
</evidence>
<evidence type="ECO:0000256" key="7">
    <source>
        <dbReference type="ARBA" id="ARBA00022723"/>
    </source>
</evidence>
<dbReference type="InterPro" id="IPR001128">
    <property type="entry name" value="Cyt_P450"/>
</dbReference>
<evidence type="ECO:0000256" key="10">
    <source>
        <dbReference type="ARBA" id="ARBA00023002"/>
    </source>
</evidence>
<dbReference type="InterPro" id="IPR036396">
    <property type="entry name" value="Cyt_P450_sf"/>
</dbReference>
<sequence>MIVSILIALVCICLAYVLLCRWYFPVNDQVATFPGKWPLIGHAYKFYSSVGTFQNMMAFGEYSVKIEDIVRFNVGPMPVYVVTDPEDVSTILNKCLDKLFVYKFAKPLLGDKLIIGEVPVWKRNRKILDLCFKQHILDDYLQLFKERAERFVETLAEDVGQGEVDLIHKITRSVLETSCLTTLGVNLDGKDEINDNYARALNESFNILSDRIYKPWFMINPIFNLSNRKKRLDKLLEAVASYTKDIVHQRMKEYLQPLQEKENFSYKGGSQVSVLDVMLGNSVTDFIFTDIELRQIMDTVLVGAFDTTIHQMLYVLICIASSPQVQDKIIQEMNTVLGKDGQLEKDNLSQMVYLDAVVKEVTRLYPIVPVIGRDVKTPTRLRNVTIPAGSSVVVHVWSTNRNTKYWGSDAEEFRPERWLDSTTVPNHQAAYATFGPGKRGCVGKSYALMYLKATVVALLRKYKLTADHTKMKLECKIMLKPVSGHLIKIEKRDEDIQIKLLFTMIVSILVALVCICLAYVVLCRWYFPVNDQVATFPGKWPLIGHAYKFMCSDNVFENMMAFGEYSVKIGDVTKFYIGPVPLYVVTDPEDVATVANKCLDKIFACQFIKPMLGDVLFVAEVPVWKRSRRVLDLCFKQHILDDYLQLFNERAERFVETLADDVGQGKVDLIQKITRSVLETSWLTTLGVNLDGKDEINDNFAKAINCCLDTLCDRVYKPWFMFDTIFNLSNHKKILDKALETVFNFTGKIVQQRKTEYLQRLQEKEDFRSKGNKVQSVLDVILENSVNETDSLFTDVELRNFMDTVVVGAFDTTIYQMLYVLICIGSSSEVQEKIIQEMNEVLGKDRRLLRDNLSQLVYLDAVVKEAVRLYPVGAVIGRDVKTATKLRNVTIPANSSIVVHIWHINRNPKYWGPDAKEFRPERWLDSTTIPSHQAAFATFGPGKRGCVGKSYALMYLKATVVALLRKYKLTADHTKMKLECKVMNKPLSGHLIQIDKRH</sequence>
<dbReference type="GeneID" id="111356994"/>
<feature type="transmembrane region" description="Helical" evidence="15">
    <location>
        <begin position="500"/>
        <end position="527"/>
    </location>
</feature>
<dbReference type="InterPro" id="IPR050196">
    <property type="entry name" value="Cytochrome_P450_Monoox"/>
</dbReference>
<evidence type="ECO:0000256" key="1">
    <source>
        <dbReference type="ARBA" id="ARBA00001971"/>
    </source>
</evidence>
<evidence type="ECO:0000256" key="11">
    <source>
        <dbReference type="ARBA" id="ARBA00023004"/>
    </source>
</evidence>
<evidence type="ECO:0000313" key="16">
    <source>
        <dbReference type="Proteomes" id="UP000301870"/>
    </source>
</evidence>
<gene>
    <name evidence="17" type="primary">LOC111356994</name>
</gene>
<dbReference type="KEGG" id="sliu:111356994"/>
<evidence type="ECO:0000256" key="12">
    <source>
        <dbReference type="ARBA" id="ARBA00023033"/>
    </source>
</evidence>
<comment type="similarity">
    <text evidence="5">Belongs to the cytochrome P450 family.</text>
</comment>
<comment type="function">
    <text evidence="2">May be involved in the metabolism of insect hormones and in the breakdown of synthetic insecticides.</text>
</comment>
<dbReference type="PROSITE" id="PS00086">
    <property type="entry name" value="CYTOCHROME_P450"/>
    <property type="match status" value="2"/>
</dbReference>
<dbReference type="Pfam" id="PF00067">
    <property type="entry name" value="p450"/>
    <property type="match status" value="2"/>
</dbReference>
<keyword evidence="6 14" id="KW-0349">Heme</keyword>
<accession>A0A9J7IT91</accession>
<proteinExistence type="inferred from homology"/>
<keyword evidence="8" id="KW-0256">Endoplasmic reticulum</keyword>
<evidence type="ECO:0000256" key="8">
    <source>
        <dbReference type="ARBA" id="ARBA00022824"/>
    </source>
</evidence>
<evidence type="ECO:0000256" key="3">
    <source>
        <dbReference type="ARBA" id="ARBA00004174"/>
    </source>
</evidence>
<reference evidence="17" key="1">
    <citation type="submission" date="2025-08" db="UniProtKB">
        <authorList>
            <consortium name="RefSeq"/>
        </authorList>
    </citation>
    <scope>IDENTIFICATION</scope>
    <source>
        <strain evidence="17">Ishihara</strain>
        <tissue evidence="17">Whole body</tissue>
    </source>
</reference>
<evidence type="ECO:0000256" key="2">
    <source>
        <dbReference type="ARBA" id="ARBA00003690"/>
    </source>
</evidence>
<dbReference type="GO" id="GO:0005506">
    <property type="term" value="F:iron ion binding"/>
    <property type="evidence" value="ECO:0007669"/>
    <property type="project" value="InterPro"/>
</dbReference>
<name>A0A9J7IT91_SPOLT</name>
<dbReference type="SUPFAM" id="SSF48264">
    <property type="entry name" value="Cytochrome P450"/>
    <property type="match status" value="2"/>
</dbReference>
<keyword evidence="11 14" id="KW-0408">Iron</keyword>
<dbReference type="GO" id="GO:0020037">
    <property type="term" value="F:heme binding"/>
    <property type="evidence" value="ECO:0007669"/>
    <property type="project" value="InterPro"/>
</dbReference>
<evidence type="ECO:0000256" key="15">
    <source>
        <dbReference type="SAM" id="Phobius"/>
    </source>
</evidence>
<dbReference type="InterPro" id="IPR002401">
    <property type="entry name" value="Cyt_P450_E_grp-I"/>
</dbReference>
<dbReference type="PRINTS" id="PR00463">
    <property type="entry name" value="EP450I"/>
</dbReference>
<evidence type="ECO:0000256" key="9">
    <source>
        <dbReference type="ARBA" id="ARBA00022848"/>
    </source>
</evidence>
<comment type="cofactor">
    <cofactor evidence="1 14">
        <name>heme</name>
        <dbReference type="ChEBI" id="CHEBI:30413"/>
    </cofactor>
</comment>
<dbReference type="RefSeq" id="XP_022827248.1">
    <property type="nucleotide sequence ID" value="XM_022971480.1"/>
</dbReference>
<keyword evidence="9" id="KW-0492">Microsome</keyword>
<dbReference type="GO" id="GO:0004497">
    <property type="term" value="F:monooxygenase activity"/>
    <property type="evidence" value="ECO:0007669"/>
    <property type="project" value="UniProtKB-KW"/>
</dbReference>
<keyword evidence="15" id="KW-0812">Transmembrane</keyword>
<dbReference type="Proteomes" id="UP000301870">
    <property type="component" value="Chromosome 24"/>
</dbReference>
<evidence type="ECO:0000256" key="6">
    <source>
        <dbReference type="ARBA" id="ARBA00022617"/>
    </source>
</evidence>
<comment type="subcellular location">
    <subcellularLocation>
        <location evidence="4">Endoplasmic reticulum membrane</location>
        <topology evidence="4">Peripheral membrane protein</topology>
    </subcellularLocation>
    <subcellularLocation>
        <location evidence="3">Microsome membrane</location>
        <topology evidence="3">Peripheral membrane protein</topology>
    </subcellularLocation>
</comment>
<keyword evidence="15" id="KW-1133">Transmembrane helix</keyword>
<evidence type="ECO:0000256" key="4">
    <source>
        <dbReference type="ARBA" id="ARBA00004406"/>
    </source>
</evidence>